<accession>A0A6N6VK23</accession>
<evidence type="ECO:0000313" key="2">
    <source>
        <dbReference type="Proteomes" id="UP000468901"/>
    </source>
</evidence>
<keyword evidence="2" id="KW-1185">Reference proteome</keyword>
<proteinExistence type="predicted"/>
<sequence>MSETLHLKLPYLEAAQAQKHVTVNDGLRALDALVQLSVTSRALNTPPSTPVEGDRYIVAAAPTGAWSAAAGEVAAFVDGMWSFFAPQMGWRAFDESAGEFVYWTGGHWVPEPSGASMVSAHGAATTLSIIEGDHTITAGTYNDTSFTIPDRAIVLGITGRVLTALGGATSWNLGVAADATRYGNGIGISAGSTVIGPSGTPVTYWGATAIRVSSVGGSFTGGAVRLAIHCLTLTGVGV</sequence>
<organism evidence="1 2">
    <name type="scientific">Parvibaculum sedimenti</name>
    <dbReference type="NCBI Taxonomy" id="2608632"/>
    <lineage>
        <taxon>Bacteria</taxon>
        <taxon>Pseudomonadati</taxon>
        <taxon>Pseudomonadota</taxon>
        <taxon>Alphaproteobacteria</taxon>
        <taxon>Hyphomicrobiales</taxon>
        <taxon>Parvibaculaceae</taxon>
        <taxon>Parvibaculum</taxon>
    </lineage>
</organism>
<name>A0A6N6VK23_9HYPH</name>
<comment type="caution">
    <text evidence="1">The sequence shown here is derived from an EMBL/GenBank/DDBJ whole genome shotgun (WGS) entry which is preliminary data.</text>
</comment>
<dbReference type="AlphaFoldDB" id="A0A6N6VK23"/>
<reference evidence="1 2" key="1">
    <citation type="submission" date="2019-09" db="EMBL/GenBank/DDBJ databases">
        <title>Parvibaculum sedimenti sp. nov., isolated from sediment.</title>
        <authorList>
            <person name="Wang Y."/>
        </authorList>
    </citation>
    <scope>NUCLEOTIDE SEQUENCE [LARGE SCALE GENOMIC DNA]</scope>
    <source>
        <strain evidence="1 2">HXT-9</strain>
    </source>
</reference>
<dbReference type="EMBL" id="WESC01000003">
    <property type="protein sequence ID" value="KAB7741589.1"/>
    <property type="molecule type" value="Genomic_DNA"/>
</dbReference>
<dbReference type="RefSeq" id="WP_152214892.1">
    <property type="nucleotide sequence ID" value="NZ_JBAQYD010000352.1"/>
</dbReference>
<dbReference type="Proteomes" id="UP000468901">
    <property type="component" value="Unassembled WGS sequence"/>
</dbReference>
<evidence type="ECO:0000313" key="1">
    <source>
        <dbReference type="EMBL" id="KAB7741589.1"/>
    </source>
</evidence>
<dbReference type="InterPro" id="IPR021251">
    <property type="entry name" value="DUF2793"/>
</dbReference>
<dbReference type="Pfam" id="PF10983">
    <property type="entry name" value="DUF2793"/>
    <property type="match status" value="1"/>
</dbReference>
<gene>
    <name evidence="1" type="ORF">F2P47_04075</name>
</gene>
<protein>
    <submittedName>
        <fullName evidence="1">DUF2793 domain-containing protein</fullName>
    </submittedName>
</protein>